<name>A0AAV7R8Z6_PLEWA</name>
<evidence type="ECO:0000313" key="2">
    <source>
        <dbReference type="Proteomes" id="UP001066276"/>
    </source>
</evidence>
<accession>A0AAV7R8Z6</accession>
<sequence>MAPTRATQCYSCKVRAYPSLEGLWWSPPLQTSALRFSNRFFQDSTTDRSFWDSQCVKLTGFIGAESIGGGGWVEALKFYVCCIMVYAVHDSEAKVGVTEAILGPELHLTPKTGDDPLEKQTAETVPHVKIPIPRLGVSSSPCAKAPFSEPKRMGRCKEKSRLWSLKGLTLRV</sequence>
<gene>
    <name evidence="1" type="ORF">NDU88_000724</name>
</gene>
<dbReference type="Proteomes" id="UP001066276">
    <property type="component" value="Chromosome 5"/>
</dbReference>
<evidence type="ECO:0000313" key="1">
    <source>
        <dbReference type="EMBL" id="KAJ1147881.1"/>
    </source>
</evidence>
<reference evidence="1" key="1">
    <citation type="journal article" date="2022" name="bioRxiv">
        <title>Sequencing and chromosome-scale assembly of the giantPleurodeles waltlgenome.</title>
        <authorList>
            <person name="Brown T."/>
            <person name="Elewa A."/>
            <person name="Iarovenko S."/>
            <person name="Subramanian E."/>
            <person name="Araus A.J."/>
            <person name="Petzold A."/>
            <person name="Susuki M."/>
            <person name="Suzuki K.-i.T."/>
            <person name="Hayashi T."/>
            <person name="Toyoda A."/>
            <person name="Oliveira C."/>
            <person name="Osipova E."/>
            <person name="Leigh N.D."/>
            <person name="Simon A."/>
            <person name="Yun M.H."/>
        </authorList>
    </citation>
    <scope>NUCLEOTIDE SEQUENCE</scope>
    <source>
        <strain evidence="1">20211129_DDA</strain>
        <tissue evidence="1">Liver</tissue>
    </source>
</reference>
<comment type="caution">
    <text evidence="1">The sequence shown here is derived from an EMBL/GenBank/DDBJ whole genome shotgun (WGS) entry which is preliminary data.</text>
</comment>
<proteinExistence type="predicted"/>
<dbReference type="AlphaFoldDB" id="A0AAV7R8Z6"/>
<organism evidence="1 2">
    <name type="scientific">Pleurodeles waltl</name>
    <name type="common">Iberian ribbed newt</name>
    <dbReference type="NCBI Taxonomy" id="8319"/>
    <lineage>
        <taxon>Eukaryota</taxon>
        <taxon>Metazoa</taxon>
        <taxon>Chordata</taxon>
        <taxon>Craniata</taxon>
        <taxon>Vertebrata</taxon>
        <taxon>Euteleostomi</taxon>
        <taxon>Amphibia</taxon>
        <taxon>Batrachia</taxon>
        <taxon>Caudata</taxon>
        <taxon>Salamandroidea</taxon>
        <taxon>Salamandridae</taxon>
        <taxon>Pleurodelinae</taxon>
        <taxon>Pleurodeles</taxon>
    </lineage>
</organism>
<protein>
    <submittedName>
        <fullName evidence="1">Uncharacterized protein</fullName>
    </submittedName>
</protein>
<dbReference type="EMBL" id="JANPWB010000009">
    <property type="protein sequence ID" value="KAJ1147881.1"/>
    <property type="molecule type" value="Genomic_DNA"/>
</dbReference>
<keyword evidence="2" id="KW-1185">Reference proteome</keyword>